<dbReference type="OrthoDB" id="3345469at2759"/>
<comment type="similarity">
    <text evidence="1">Belongs to the GTP cyclohydrolase I type 2/NIF3 family.</text>
</comment>
<feature type="binding site" evidence="2">
    <location>
        <position position="314"/>
    </location>
    <ligand>
        <name>a divalent metal cation</name>
        <dbReference type="ChEBI" id="CHEBI:60240"/>
        <label>1</label>
    </ligand>
</feature>
<dbReference type="PANTHER" id="PTHR13799:SF13">
    <property type="entry name" value="NIF3-LIKE PROTEIN 1"/>
    <property type="match status" value="1"/>
</dbReference>
<dbReference type="NCBIfam" id="TIGR00486">
    <property type="entry name" value="YbgI_SA1388"/>
    <property type="match status" value="1"/>
</dbReference>
<gene>
    <name evidence="3" type="ORF">C6P46_004902</name>
</gene>
<dbReference type="InterPro" id="IPR002678">
    <property type="entry name" value="DUF34/NIF3"/>
</dbReference>
<evidence type="ECO:0000313" key="4">
    <source>
        <dbReference type="Proteomes" id="UP000777482"/>
    </source>
</evidence>
<sequence length="356" mass="37643">MLRQAVRSTLNRRASLLVSRSCSSSSPTPPLLPHDLTMTASAESSSSSRHFARLQQAVQRLTPLALAETKWDNVGIMVEAPEPATPTPTPRTKVVCCIDLTTHVCDAALAQPDVFAILTYHPPIFSGLKSLSLSNPLQRSLLRCIAAGVSVYTIHTAADNAIGGVNDYMGSGLLQFAGVETDPDGMCWPSPEPSGESSLAALSPAKDVPEGQEGAGGGRIVRLAESAKGGRALSRNEVVRAVKQRLNLQYLQAAWSPTGADEIKTVAICAGSGSGVLKGVNADLYLTGEMGHHDILAANAAGIHVLCCNHSATERPWLSYFAPRLQDALNQLAAGDGADRYEVQVSSEDREPLEVV</sequence>
<dbReference type="FunFam" id="3.40.1390.30:FF:000001">
    <property type="entry name" value="GTP cyclohydrolase 1 type 2"/>
    <property type="match status" value="1"/>
</dbReference>
<dbReference type="EMBL" id="PUHQ01000005">
    <property type="protein sequence ID" value="KAG0666335.1"/>
    <property type="molecule type" value="Genomic_DNA"/>
</dbReference>
<comment type="caution">
    <text evidence="3">The sequence shown here is derived from an EMBL/GenBank/DDBJ whole genome shotgun (WGS) entry which is preliminary data.</text>
</comment>
<feature type="binding site" evidence="2">
    <location>
        <position position="310"/>
    </location>
    <ligand>
        <name>a divalent metal cation</name>
        <dbReference type="ChEBI" id="CHEBI:60240"/>
        <label>1</label>
    </ligand>
</feature>
<evidence type="ECO:0000313" key="3">
    <source>
        <dbReference type="EMBL" id="KAG0666335.1"/>
    </source>
</evidence>
<dbReference type="GO" id="GO:0005739">
    <property type="term" value="C:mitochondrion"/>
    <property type="evidence" value="ECO:0007669"/>
    <property type="project" value="TreeGrafter"/>
</dbReference>
<proteinExistence type="inferred from homology"/>
<accession>A0A9P7B8H7</accession>
<dbReference type="AlphaFoldDB" id="A0A9P7B8H7"/>
<dbReference type="Pfam" id="PF01784">
    <property type="entry name" value="DUF34_NIF3"/>
    <property type="match status" value="1"/>
</dbReference>
<dbReference type="SUPFAM" id="SSF102705">
    <property type="entry name" value="NIF3 (NGG1p interacting factor 3)-like"/>
    <property type="match status" value="1"/>
</dbReference>
<feature type="binding site" evidence="2">
    <location>
        <position position="121"/>
    </location>
    <ligand>
        <name>a divalent metal cation</name>
        <dbReference type="ChEBI" id="CHEBI:60240"/>
        <label>1</label>
    </ligand>
</feature>
<reference evidence="3 4" key="1">
    <citation type="submission" date="2020-11" db="EMBL/GenBank/DDBJ databases">
        <title>Kefir isolates.</title>
        <authorList>
            <person name="Marcisauskas S."/>
            <person name="Kim Y."/>
            <person name="Blasche S."/>
        </authorList>
    </citation>
    <scope>NUCLEOTIDE SEQUENCE [LARGE SCALE GENOMIC DNA]</scope>
    <source>
        <strain evidence="3 4">KR</strain>
    </source>
</reference>
<keyword evidence="2" id="KW-0479">Metal-binding</keyword>
<name>A0A9P7B8H7_RHOMI</name>
<dbReference type="Gene3D" id="3.40.1390.30">
    <property type="entry name" value="NIF3 (NGG1p interacting factor 3)-like"/>
    <property type="match status" value="2"/>
</dbReference>
<evidence type="ECO:0000256" key="2">
    <source>
        <dbReference type="PIRSR" id="PIRSR602678-1"/>
    </source>
</evidence>
<keyword evidence="4" id="KW-1185">Reference proteome</keyword>
<dbReference type="Proteomes" id="UP000777482">
    <property type="component" value="Unassembled WGS sequence"/>
</dbReference>
<dbReference type="GO" id="GO:0046872">
    <property type="term" value="F:metal ion binding"/>
    <property type="evidence" value="ECO:0007669"/>
    <property type="project" value="UniProtKB-KW"/>
</dbReference>
<feature type="binding site" evidence="2">
    <location>
        <position position="159"/>
    </location>
    <ligand>
        <name>a divalent metal cation</name>
        <dbReference type="ChEBI" id="CHEBI:60240"/>
        <label>1</label>
    </ligand>
</feature>
<organism evidence="3 4">
    <name type="scientific">Rhodotorula mucilaginosa</name>
    <name type="common">Yeast</name>
    <name type="synonym">Rhodotorula rubra</name>
    <dbReference type="NCBI Taxonomy" id="5537"/>
    <lineage>
        <taxon>Eukaryota</taxon>
        <taxon>Fungi</taxon>
        <taxon>Dikarya</taxon>
        <taxon>Basidiomycota</taxon>
        <taxon>Pucciniomycotina</taxon>
        <taxon>Microbotryomycetes</taxon>
        <taxon>Sporidiobolales</taxon>
        <taxon>Sporidiobolaceae</taxon>
        <taxon>Rhodotorula</taxon>
    </lineage>
</organism>
<dbReference type="InterPro" id="IPR036069">
    <property type="entry name" value="DUF34/NIF3_sf"/>
</dbReference>
<protein>
    <submittedName>
        <fullName evidence="3">Uncharacterized protein</fullName>
    </submittedName>
</protein>
<dbReference type="PANTHER" id="PTHR13799">
    <property type="entry name" value="NGG1 INTERACTING FACTOR 3"/>
    <property type="match status" value="1"/>
</dbReference>
<evidence type="ECO:0000256" key="1">
    <source>
        <dbReference type="ARBA" id="ARBA00006964"/>
    </source>
</evidence>